<dbReference type="Gene3D" id="3.40.50.1820">
    <property type="entry name" value="alpha/beta hydrolase"/>
    <property type="match status" value="1"/>
</dbReference>
<gene>
    <name evidence="3" type="ORF">FB471_5404</name>
</gene>
<dbReference type="Proteomes" id="UP000320876">
    <property type="component" value="Unassembled WGS sequence"/>
</dbReference>
<dbReference type="GO" id="GO:0016020">
    <property type="term" value="C:membrane"/>
    <property type="evidence" value="ECO:0007669"/>
    <property type="project" value="TreeGrafter"/>
</dbReference>
<comment type="caution">
    <text evidence="3">The sequence shown here is derived from an EMBL/GenBank/DDBJ whole genome shotgun (WGS) entry which is preliminary data.</text>
</comment>
<evidence type="ECO:0000313" key="4">
    <source>
        <dbReference type="Proteomes" id="UP000320876"/>
    </source>
</evidence>
<evidence type="ECO:0000259" key="2">
    <source>
        <dbReference type="Pfam" id="PF12697"/>
    </source>
</evidence>
<dbReference type="InterPro" id="IPR000073">
    <property type="entry name" value="AB_hydrolase_1"/>
</dbReference>
<dbReference type="RefSeq" id="WP_246076609.1">
    <property type="nucleotide sequence ID" value="NZ_VFML01000001.1"/>
</dbReference>
<sequence>MRRPGNQYTDRKPAWWRRALAVGLVTLGVGTALTPAQPPATASEAACTELDIELTVALLLPATMHGRLCVPAEPTNTVQLLIPGGTFNSTYWDPPAVPGVRSFRGAMNEAGYATLTVDRLGTGRSTVPLGVTLTAIQQAELMHRVVQRLRAGAFGPRFDKVIIGGHSLGAAISLIEAATFRDVDGVLLTGLAHRIDPVNVATAFATFYPAMLDPKFGGDIVDPLYLTTQPNTREESFHRPGRADPDAVALDEATKDVFSVTEAADGIGVAYVTPYSLLVDVPVLLALGGHDPLLCSPLAIDCTSAETVYRAEAPYFSPAARLRTYVLPGDYGHAFNYAPNADHFHAEVVDWAGATIGR</sequence>
<dbReference type="AlphaFoldDB" id="A0A542DR54"/>
<organism evidence="3 4">
    <name type="scientific">Amycolatopsis cihanbeyliensis</name>
    <dbReference type="NCBI Taxonomy" id="1128664"/>
    <lineage>
        <taxon>Bacteria</taxon>
        <taxon>Bacillati</taxon>
        <taxon>Actinomycetota</taxon>
        <taxon>Actinomycetes</taxon>
        <taxon>Pseudonocardiales</taxon>
        <taxon>Pseudonocardiaceae</taxon>
        <taxon>Amycolatopsis</taxon>
    </lineage>
</organism>
<dbReference type="GO" id="GO:0016787">
    <property type="term" value="F:hydrolase activity"/>
    <property type="evidence" value="ECO:0007669"/>
    <property type="project" value="UniProtKB-KW"/>
</dbReference>
<dbReference type="Pfam" id="PF12697">
    <property type="entry name" value="Abhydrolase_6"/>
    <property type="match status" value="1"/>
</dbReference>
<dbReference type="InterPro" id="IPR050266">
    <property type="entry name" value="AB_hydrolase_sf"/>
</dbReference>
<proteinExistence type="predicted"/>
<evidence type="ECO:0000313" key="3">
    <source>
        <dbReference type="EMBL" id="TQJ05567.1"/>
    </source>
</evidence>
<name>A0A542DR54_AMYCI</name>
<dbReference type="SUPFAM" id="SSF53474">
    <property type="entry name" value="alpha/beta-Hydrolases"/>
    <property type="match status" value="1"/>
</dbReference>
<feature type="domain" description="AB hydrolase-1" evidence="2">
    <location>
        <begin position="80"/>
        <end position="339"/>
    </location>
</feature>
<reference evidence="3 4" key="1">
    <citation type="submission" date="2019-06" db="EMBL/GenBank/DDBJ databases">
        <title>Sequencing the genomes of 1000 actinobacteria strains.</title>
        <authorList>
            <person name="Klenk H.-P."/>
        </authorList>
    </citation>
    <scope>NUCLEOTIDE SEQUENCE [LARGE SCALE GENOMIC DNA]</scope>
    <source>
        <strain evidence="3 4">DSM 45679</strain>
    </source>
</reference>
<accession>A0A542DR54</accession>
<keyword evidence="4" id="KW-1185">Reference proteome</keyword>
<protein>
    <submittedName>
        <fullName evidence="3">Alpha-beta hydrolase superfamily lysophospholipase</fullName>
    </submittedName>
</protein>
<dbReference type="EMBL" id="VFML01000001">
    <property type="protein sequence ID" value="TQJ05567.1"/>
    <property type="molecule type" value="Genomic_DNA"/>
</dbReference>
<dbReference type="PANTHER" id="PTHR43798:SF31">
    <property type="entry name" value="AB HYDROLASE SUPERFAMILY PROTEIN YCLE"/>
    <property type="match status" value="1"/>
</dbReference>
<keyword evidence="1 3" id="KW-0378">Hydrolase</keyword>
<dbReference type="PANTHER" id="PTHR43798">
    <property type="entry name" value="MONOACYLGLYCEROL LIPASE"/>
    <property type="match status" value="1"/>
</dbReference>
<evidence type="ECO:0000256" key="1">
    <source>
        <dbReference type="ARBA" id="ARBA00022801"/>
    </source>
</evidence>
<dbReference type="InterPro" id="IPR029058">
    <property type="entry name" value="AB_hydrolase_fold"/>
</dbReference>